<comment type="function">
    <text evidence="8">Gustatory receptor which mediates acceptance or avoidance behavior, depending on its substrates.</text>
</comment>
<dbReference type="GO" id="GO:0050909">
    <property type="term" value="P:sensory perception of taste"/>
    <property type="evidence" value="ECO:0007669"/>
    <property type="project" value="InterPro"/>
</dbReference>
<dbReference type="PANTHER" id="PTHR21143">
    <property type="entry name" value="INVERTEBRATE GUSTATORY RECEPTOR"/>
    <property type="match status" value="1"/>
</dbReference>
<feature type="transmembrane region" description="Helical" evidence="8">
    <location>
        <begin position="168"/>
        <end position="188"/>
    </location>
</feature>
<evidence type="ECO:0000313" key="9">
    <source>
        <dbReference type="EMBL" id="KAG8237173.1"/>
    </source>
</evidence>
<dbReference type="EMBL" id="KZ309129">
    <property type="protein sequence ID" value="KAG8237173.1"/>
    <property type="molecule type" value="Genomic_DNA"/>
</dbReference>
<dbReference type="GO" id="GO:0030425">
    <property type="term" value="C:dendrite"/>
    <property type="evidence" value="ECO:0007669"/>
    <property type="project" value="TreeGrafter"/>
</dbReference>
<name>A0A8K0KMT4_LADFU</name>
<feature type="transmembrane region" description="Helical" evidence="8">
    <location>
        <begin position="128"/>
        <end position="148"/>
    </location>
</feature>
<keyword evidence="7 8" id="KW-0807">Transducer</keyword>
<evidence type="ECO:0000256" key="8">
    <source>
        <dbReference type="RuleBase" id="RU363108"/>
    </source>
</evidence>
<comment type="similarity">
    <text evidence="8">Belongs to the insect chemoreceptor superfamily. Gustatory receptor (GR) family.</text>
</comment>
<reference evidence="9" key="1">
    <citation type="submission" date="2013-04" db="EMBL/GenBank/DDBJ databases">
        <authorList>
            <person name="Qu J."/>
            <person name="Murali S.C."/>
            <person name="Bandaranaike D."/>
            <person name="Bellair M."/>
            <person name="Blankenburg K."/>
            <person name="Chao H."/>
            <person name="Dinh H."/>
            <person name="Doddapaneni H."/>
            <person name="Downs B."/>
            <person name="Dugan-Rocha S."/>
            <person name="Elkadiri S."/>
            <person name="Gnanaolivu R.D."/>
            <person name="Hernandez B."/>
            <person name="Javaid M."/>
            <person name="Jayaseelan J.C."/>
            <person name="Lee S."/>
            <person name="Li M."/>
            <person name="Ming W."/>
            <person name="Munidasa M."/>
            <person name="Muniz J."/>
            <person name="Nguyen L."/>
            <person name="Ongeri F."/>
            <person name="Osuji N."/>
            <person name="Pu L.-L."/>
            <person name="Puazo M."/>
            <person name="Qu C."/>
            <person name="Quiroz J."/>
            <person name="Raj R."/>
            <person name="Weissenberger G."/>
            <person name="Xin Y."/>
            <person name="Zou X."/>
            <person name="Han Y."/>
            <person name="Richards S."/>
            <person name="Worley K."/>
            <person name="Muzny D."/>
            <person name="Gibbs R."/>
        </authorList>
    </citation>
    <scope>NUCLEOTIDE SEQUENCE</scope>
    <source>
        <strain evidence="9">Sampled in the wild</strain>
    </source>
</reference>
<keyword evidence="3 8" id="KW-0812">Transmembrane</keyword>
<gene>
    <name evidence="9" type="primary">Gr4</name>
    <name evidence="9" type="ORF">J437_LFUL019827</name>
</gene>
<feature type="transmembrane region" description="Helical" evidence="8">
    <location>
        <begin position="37"/>
        <end position="56"/>
    </location>
</feature>
<reference evidence="9" key="2">
    <citation type="submission" date="2017-10" db="EMBL/GenBank/DDBJ databases">
        <title>Ladona fulva Genome sequencing and assembly.</title>
        <authorList>
            <person name="Murali S."/>
            <person name="Richards S."/>
            <person name="Bandaranaike D."/>
            <person name="Bellair M."/>
            <person name="Blankenburg K."/>
            <person name="Chao H."/>
            <person name="Dinh H."/>
            <person name="Doddapaneni H."/>
            <person name="Dugan-Rocha S."/>
            <person name="Elkadiri S."/>
            <person name="Gnanaolivu R."/>
            <person name="Hernandez B."/>
            <person name="Skinner E."/>
            <person name="Javaid M."/>
            <person name="Lee S."/>
            <person name="Li M."/>
            <person name="Ming W."/>
            <person name="Munidasa M."/>
            <person name="Muniz J."/>
            <person name="Nguyen L."/>
            <person name="Hughes D."/>
            <person name="Osuji N."/>
            <person name="Pu L.-L."/>
            <person name="Puazo M."/>
            <person name="Qu C."/>
            <person name="Quiroz J."/>
            <person name="Raj R."/>
            <person name="Weissenberger G."/>
            <person name="Xin Y."/>
            <person name="Zou X."/>
            <person name="Han Y."/>
            <person name="Worley K."/>
            <person name="Muzny D."/>
            <person name="Gibbs R."/>
        </authorList>
    </citation>
    <scope>NUCLEOTIDE SEQUENCE</scope>
    <source>
        <strain evidence="9">Sampled in the wild</strain>
    </source>
</reference>
<evidence type="ECO:0000256" key="2">
    <source>
        <dbReference type="ARBA" id="ARBA00022475"/>
    </source>
</evidence>
<sequence>MRKKRDLLWAMSPMLTINTFSGIQPFSLEQGSSQSRVLFVFNCATYAVLFCFSLYLTVNLPLSVQNLSATMDLATIVRIIWRMFILSSAALSGFMHLLRKGDIKSILRGLADLVKDHLRNEMVFYRKFILLQVFLFFIHTTNVIVLGWKTIKILGVFSTRLWNVPMTIFWTSILLEQEMQFYNFLYLLSRCSRSMNIRLAALTSDITSDSLLQRGGDTFVLRRLSRLKILQMDLYKTYRSAMRVYVLPNLLLVLNNLLNLSFFLYSVFDYGLFIFKGRSDIIMIYSILLWSFYDFFIMLAIISANENLKKEVERTEKLVIDAMLKVEDYPVRRELRLFALQLLHTPFRSSACGFFPLELTLFTSMTATVVTYLVILVQFKGSE</sequence>
<keyword evidence="4 8" id="KW-1133">Transmembrane helix</keyword>
<dbReference type="GO" id="GO:0030424">
    <property type="term" value="C:axon"/>
    <property type="evidence" value="ECO:0007669"/>
    <property type="project" value="TreeGrafter"/>
</dbReference>
<comment type="subcellular location">
    <subcellularLocation>
        <location evidence="1 8">Cell membrane</location>
        <topology evidence="1 8">Multi-pass membrane protein</topology>
    </subcellularLocation>
</comment>
<feature type="transmembrane region" description="Helical" evidence="8">
    <location>
        <begin position="282"/>
        <end position="304"/>
    </location>
</feature>
<keyword evidence="10" id="KW-1185">Reference proteome</keyword>
<dbReference type="OrthoDB" id="6366728at2759"/>
<dbReference type="Pfam" id="PF08395">
    <property type="entry name" value="7tm_7"/>
    <property type="match status" value="1"/>
</dbReference>
<evidence type="ECO:0000256" key="7">
    <source>
        <dbReference type="ARBA" id="ARBA00023224"/>
    </source>
</evidence>
<dbReference type="GO" id="GO:0007165">
    <property type="term" value="P:signal transduction"/>
    <property type="evidence" value="ECO:0007669"/>
    <property type="project" value="UniProtKB-KW"/>
</dbReference>
<evidence type="ECO:0000256" key="3">
    <source>
        <dbReference type="ARBA" id="ARBA00022692"/>
    </source>
</evidence>
<accession>A0A8K0KMT4</accession>
<dbReference type="GO" id="GO:0007635">
    <property type="term" value="P:chemosensory behavior"/>
    <property type="evidence" value="ECO:0007669"/>
    <property type="project" value="TreeGrafter"/>
</dbReference>
<protein>
    <recommendedName>
        <fullName evidence="8">Gustatory receptor</fullName>
    </recommendedName>
</protein>
<feature type="transmembrane region" description="Helical" evidence="8">
    <location>
        <begin position="359"/>
        <end position="379"/>
    </location>
</feature>
<dbReference type="GO" id="GO:0008049">
    <property type="term" value="P:male courtship behavior"/>
    <property type="evidence" value="ECO:0007669"/>
    <property type="project" value="TreeGrafter"/>
</dbReference>
<evidence type="ECO:0000256" key="4">
    <source>
        <dbReference type="ARBA" id="ARBA00022989"/>
    </source>
</evidence>
<keyword evidence="2 8" id="KW-1003">Cell membrane</keyword>
<evidence type="ECO:0000256" key="1">
    <source>
        <dbReference type="ARBA" id="ARBA00004651"/>
    </source>
</evidence>
<feature type="transmembrane region" description="Helical" evidence="8">
    <location>
        <begin position="244"/>
        <end position="267"/>
    </location>
</feature>
<dbReference type="InterPro" id="IPR013604">
    <property type="entry name" value="7TM_chemorcpt"/>
</dbReference>
<feature type="transmembrane region" description="Helical" evidence="8">
    <location>
        <begin position="76"/>
        <end position="98"/>
    </location>
</feature>
<dbReference type="GO" id="GO:0005886">
    <property type="term" value="C:plasma membrane"/>
    <property type="evidence" value="ECO:0007669"/>
    <property type="project" value="UniProtKB-SubCell"/>
</dbReference>
<evidence type="ECO:0000313" key="10">
    <source>
        <dbReference type="Proteomes" id="UP000792457"/>
    </source>
</evidence>
<dbReference type="PANTHER" id="PTHR21143:SF133">
    <property type="entry name" value="GUSTATORY AND PHEROMONE RECEPTOR 32A-RELATED"/>
    <property type="match status" value="1"/>
</dbReference>
<dbReference type="AlphaFoldDB" id="A0A8K0KMT4"/>
<dbReference type="GO" id="GO:0043025">
    <property type="term" value="C:neuronal cell body"/>
    <property type="evidence" value="ECO:0007669"/>
    <property type="project" value="TreeGrafter"/>
</dbReference>
<dbReference type="Proteomes" id="UP000792457">
    <property type="component" value="Unassembled WGS sequence"/>
</dbReference>
<keyword evidence="6 8" id="KW-0675">Receptor</keyword>
<proteinExistence type="inferred from homology"/>
<evidence type="ECO:0000256" key="5">
    <source>
        <dbReference type="ARBA" id="ARBA00023136"/>
    </source>
</evidence>
<organism evidence="9 10">
    <name type="scientific">Ladona fulva</name>
    <name type="common">Scarce chaser dragonfly</name>
    <name type="synonym">Libellula fulva</name>
    <dbReference type="NCBI Taxonomy" id="123851"/>
    <lineage>
        <taxon>Eukaryota</taxon>
        <taxon>Metazoa</taxon>
        <taxon>Ecdysozoa</taxon>
        <taxon>Arthropoda</taxon>
        <taxon>Hexapoda</taxon>
        <taxon>Insecta</taxon>
        <taxon>Pterygota</taxon>
        <taxon>Palaeoptera</taxon>
        <taxon>Odonata</taxon>
        <taxon>Epiprocta</taxon>
        <taxon>Anisoptera</taxon>
        <taxon>Libelluloidea</taxon>
        <taxon>Libellulidae</taxon>
        <taxon>Ladona</taxon>
    </lineage>
</organism>
<keyword evidence="5 8" id="KW-0472">Membrane</keyword>
<comment type="caution">
    <text evidence="9">The sequence shown here is derived from an EMBL/GenBank/DDBJ whole genome shotgun (WGS) entry which is preliminary data.</text>
</comment>
<evidence type="ECO:0000256" key="6">
    <source>
        <dbReference type="ARBA" id="ARBA00023170"/>
    </source>
</evidence>